<comment type="caution">
    <text evidence="4">The sequence shown here is derived from an EMBL/GenBank/DDBJ whole genome shotgun (WGS) entry which is preliminary data.</text>
</comment>
<keyword evidence="4" id="KW-0808">Transferase</keyword>
<dbReference type="HOGENOM" id="CLU_024920_1_2_5"/>
<dbReference type="STRING" id="314271.RB2654_19943"/>
<reference evidence="4 5" key="1">
    <citation type="journal article" date="2010" name="J. Bacteriol.">
        <title>Genome sequences of Pelagibaca bermudensis HTCC2601T and Maritimibacter alkaliphilus HTCC2654T, the type strains of two marine Roseobacter genera.</title>
        <authorList>
            <person name="Thrash J.C."/>
            <person name="Cho J.C."/>
            <person name="Ferriera S."/>
            <person name="Johnson J."/>
            <person name="Vergin K.L."/>
            <person name="Giovannoni S.J."/>
        </authorList>
    </citation>
    <scope>NUCLEOTIDE SEQUENCE [LARGE SCALE GENOMIC DNA]</scope>
    <source>
        <strain evidence="4 5">HTCC2654</strain>
    </source>
</reference>
<evidence type="ECO:0000256" key="1">
    <source>
        <dbReference type="ARBA" id="ARBA00006464"/>
    </source>
</evidence>
<feature type="domain" description="Bacterial sugar transferase" evidence="3">
    <location>
        <begin position="7"/>
        <end position="171"/>
    </location>
</feature>
<dbReference type="GO" id="GO:0000271">
    <property type="term" value="P:polysaccharide biosynthetic process"/>
    <property type="evidence" value="ECO:0007669"/>
    <property type="project" value="UniProtKB-KW"/>
</dbReference>
<organism evidence="4 5">
    <name type="scientific">Maritimibacter alkaliphilus HTCC2654</name>
    <dbReference type="NCBI Taxonomy" id="314271"/>
    <lineage>
        <taxon>Bacteria</taxon>
        <taxon>Pseudomonadati</taxon>
        <taxon>Pseudomonadota</taxon>
        <taxon>Alphaproteobacteria</taxon>
        <taxon>Rhodobacterales</taxon>
        <taxon>Roseobacteraceae</taxon>
        <taxon>Maritimibacter</taxon>
    </lineage>
</organism>
<evidence type="ECO:0000313" key="4">
    <source>
        <dbReference type="EMBL" id="EAQ14890.1"/>
    </source>
</evidence>
<accession>A3VAE9</accession>
<comment type="similarity">
    <text evidence="1">Belongs to the bacterial sugar transferase family.</text>
</comment>
<dbReference type="PANTHER" id="PTHR30576">
    <property type="entry name" value="COLANIC BIOSYNTHESIS UDP-GLUCOSE LIPID CARRIER TRANSFERASE"/>
    <property type="match status" value="1"/>
</dbReference>
<dbReference type="eggNOG" id="COG2148">
    <property type="taxonomic scope" value="Bacteria"/>
</dbReference>
<dbReference type="InterPro" id="IPR003362">
    <property type="entry name" value="Bact_transf"/>
</dbReference>
<dbReference type="Pfam" id="PF02397">
    <property type="entry name" value="Bac_transf"/>
    <property type="match status" value="1"/>
</dbReference>
<evidence type="ECO:0000259" key="3">
    <source>
        <dbReference type="Pfam" id="PF02397"/>
    </source>
</evidence>
<dbReference type="GO" id="GO:0016780">
    <property type="term" value="F:phosphotransferase activity, for other substituted phosphate groups"/>
    <property type="evidence" value="ECO:0007669"/>
    <property type="project" value="TreeGrafter"/>
</dbReference>
<proteinExistence type="inferred from homology"/>
<sequence>MSIGAVVALLLLIVNPFLNPGPLFFRQERMGQDCKPFKVLKFRTMTKAAAPTRSAKDPLEVNRITKLGKILRKTRTDELPQALNVLMGEMSVIGPRPDTFDHACEFAAEIPRYSERHSVRPGISGLAQVTLGYAVGIDATRAKTLRDLNYIRNAGFGMELRIIAMTFRTIFGRHGM</sequence>
<gene>
    <name evidence="4" type="ORF">RB2654_19943</name>
</gene>
<dbReference type="PANTHER" id="PTHR30576:SF0">
    <property type="entry name" value="UNDECAPRENYL-PHOSPHATE N-ACETYLGALACTOSAMINYL 1-PHOSPHATE TRANSFERASE-RELATED"/>
    <property type="match status" value="1"/>
</dbReference>
<dbReference type="Proteomes" id="UP000002931">
    <property type="component" value="Unassembled WGS sequence"/>
</dbReference>
<dbReference type="AlphaFoldDB" id="A3VAE9"/>
<keyword evidence="2" id="KW-0270">Exopolysaccharide synthesis</keyword>
<evidence type="ECO:0000256" key="2">
    <source>
        <dbReference type="ARBA" id="ARBA00023169"/>
    </source>
</evidence>
<keyword evidence="5" id="KW-1185">Reference proteome</keyword>
<evidence type="ECO:0000313" key="5">
    <source>
        <dbReference type="Proteomes" id="UP000002931"/>
    </source>
</evidence>
<name>A3VAE9_9RHOB</name>
<dbReference type="EMBL" id="AAMT01000001">
    <property type="protein sequence ID" value="EAQ14890.1"/>
    <property type="molecule type" value="Genomic_DNA"/>
</dbReference>
<protein>
    <submittedName>
        <fullName evidence="4">Putative glycosyltransferase</fullName>
    </submittedName>
</protein>